<accession>A0A1E3WGM6</accession>
<organism evidence="1 2">
    <name type="scientific">Vibrio scophthalmi</name>
    <dbReference type="NCBI Taxonomy" id="45658"/>
    <lineage>
        <taxon>Bacteria</taxon>
        <taxon>Pseudomonadati</taxon>
        <taxon>Pseudomonadota</taxon>
        <taxon>Gammaproteobacteria</taxon>
        <taxon>Vibrionales</taxon>
        <taxon>Vibrionaceae</taxon>
        <taxon>Vibrio</taxon>
    </lineage>
</organism>
<dbReference type="Proteomes" id="UP000095131">
    <property type="component" value="Unassembled WGS sequence"/>
</dbReference>
<dbReference type="PATRIC" id="fig|45658.8.peg.4074"/>
<gene>
    <name evidence="1" type="ORF">VSF3289_04094</name>
</gene>
<dbReference type="AlphaFoldDB" id="A0A1E3WGM6"/>
<dbReference type="EMBL" id="MDCJ01000007">
    <property type="protein sequence ID" value="ODS04954.1"/>
    <property type="molecule type" value="Genomic_DNA"/>
</dbReference>
<proteinExistence type="predicted"/>
<evidence type="ECO:0000313" key="1">
    <source>
        <dbReference type="EMBL" id="ODS04954.1"/>
    </source>
</evidence>
<protein>
    <submittedName>
        <fullName evidence="1">Uncharacterized protein</fullName>
    </submittedName>
</protein>
<sequence>MHERVGILTLMVGALLLMMLSLIKGADDWQNQTIRNYLSDIKKSAEQENGTIGTLNSLVEPVSQGPFIDHQAFGLYYSWLAFTAQDKASIEKFSLKSVEQFQLQLAQRPLDSSVVIDKANQMWRNGADFDAVVAEFHYAQEVGRYEPFTVMQSLEYYLAHWPQLSLTDKKQTISYLLDHKRYKMKLWQYDSILKLPVVGERACNILAFNSVKPYYCRNQN</sequence>
<reference evidence="1 2" key="1">
    <citation type="submission" date="2016-08" db="EMBL/GenBank/DDBJ databases">
        <title>Genome sequencing of Vibrio scophthalmi strain FP3289, an isolated from Paralichthys olivaceus.</title>
        <authorList>
            <person name="Han H.-J."/>
        </authorList>
    </citation>
    <scope>NUCLEOTIDE SEQUENCE [LARGE SCALE GENOMIC DNA]</scope>
    <source>
        <strain evidence="1 2">FP3289</strain>
    </source>
</reference>
<dbReference type="OrthoDB" id="5874420at2"/>
<name>A0A1E3WGM6_9VIBR</name>
<dbReference type="RefSeq" id="WP_069447995.1">
    <property type="nucleotide sequence ID" value="NZ_MDCJ01000007.1"/>
</dbReference>
<comment type="caution">
    <text evidence="1">The sequence shown here is derived from an EMBL/GenBank/DDBJ whole genome shotgun (WGS) entry which is preliminary data.</text>
</comment>
<evidence type="ECO:0000313" key="2">
    <source>
        <dbReference type="Proteomes" id="UP000095131"/>
    </source>
</evidence>